<proteinExistence type="predicted"/>
<organism evidence="1 2">
    <name type="scientific">Mycena rosella</name>
    <name type="common">Pink bonnet</name>
    <name type="synonym">Agaricus rosellus</name>
    <dbReference type="NCBI Taxonomy" id="1033263"/>
    <lineage>
        <taxon>Eukaryota</taxon>
        <taxon>Fungi</taxon>
        <taxon>Dikarya</taxon>
        <taxon>Basidiomycota</taxon>
        <taxon>Agaricomycotina</taxon>
        <taxon>Agaricomycetes</taxon>
        <taxon>Agaricomycetidae</taxon>
        <taxon>Agaricales</taxon>
        <taxon>Marasmiineae</taxon>
        <taxon>Mycenaceae</taxon>
        <taxon>Mycena</taxon>
    </lineage>
</organism>
<gene>
    <name evidence="1" type="ORF">B0H17DRAFT_1101419</name>
</gene>
<dbReference type="Proteomes" id="UP001221757">
    <property type="component" value="Unassembled WGS sequence"/>
</dbReference>
<accession>A0AAD7CLV4</accession>
<evidence type="ECO:0000313" key="1">
    <source>
        <dbReference type="EMBL" id="KAJ7652612.1"/>
    </source>
</evidence>
<keyword evidence="2" id="KW-1185">Reference proteome</keyword>
<name>A0AAD7CLV4_MYCRO</name>
<dbReference type="AlphaFoldDB" id="A0AAD7CLV4"/>
<evidence type="ECO:0000313" key="2">
    <source>
        <dbReference type="Proteomes" id="UP001221757"/>
    </source>
</evidence>
<protein>
    <submittedName>
        <fullName evidence="1">Uncharacterized protein</fullName>
    </submittedName>
</protein>
<dbReference type="EMBL" id="JARKIE010000345">
    <property type="protein sequence ID" value="KAJ7652612.1"/>
    <property type="molecule type" value="Genomic_DNA"/>
</dbReference>
<comment type="caution">
    <text evidence="1">The sequence shown here is derived from an EMBL/GenBank/DDBJ whole genome shotgun (WGS) entry which is preliminary data.</text>
</comment>
<reference evidence="1" key="1">
    <citation type="submission" date="2023-03" db="EMBL/GenBank/DDBJ databases">
        <title>Massive genome expansion in bonnet fungi (Mycena s.s.) driven by repeated elements and novel gene families across ecological guilds.</title>
        <authorList>
            <consortium name="Lawrence Berkeley National Laboratory"/>
            <person name="Harder C.B."/>
            <person name="Miyauchi S."/>
            <person name="Viragh M."/>
            <person name="Kuo A."/>
            <person name="Thoen E."/>
            <person name="Andreopoulos B."/>
            <person name="Lu D."/>
            <person name="Skrede I."/>
            <person name="Drula E."/>
            <person name="Henrissat B."/>
            <person name="Morin E."/>
            <person name="Kohler A."/>
            <person name="Barry K."/>
            <person name="LaButti K."/>
            <person name="Morin E."/>
            <person name="Salamov A."/>
            <person name="Lipzen A."/>
            <person name="Mereny Z."/>
            <person name="Hegedus B."/>
            <person name="Baldrian P."/>
            <person name="Stursova M."/>
            <person name="Weitz H."/>
            <person name="Taylor A."/>
            <person name="Grigoriev I.V."/>
            <person name="Nagy L.G."/>
            <person name="Martin F."/>
            <person name="Kauserud H."/>
        </authorList>
    </citation>
    <scope>NUCLEOTIDE SEQUENCE</scope>
    <source>
        <strain evidence="1">CBHHK067</strain>
    </source>
</reference>
<sequence>MTHAVLASPTPPFSNLCEEISVSLYIVLNTITFLTSNSRSAPPPSLVLDAPAHNYPHTPLSTRLCHISSGACVL</sequence>